<keyword evidence="2" id="KW-1185">Reference proteome</keyword>
<dbReference type="Proteomes" id="UP000319143">
    <property type="component" value="Unassembled WGS sequence"/>
</dbReference>
<comment type="caution">
    <text evidence="1">The sequence shown here is derived from an EMBL/GenBank/DDBJ whole genome shotgun (WGS) entry which is preliminary data.</text>
</comment>
<proteinExistence type="predicted"/>
<sequence>MDSVVVLRLGIAPSDDKDRVIDGTKAVDPEHIAKHRLRRKQVGGDTGKPVGIEEAAKADVLKSQGKTRWLVAWG</sequence>
<protein>
    <submittedName>
        <fullName evidence="1">Uncharacterized protein</fullName>
    </submittedName>
</protein>
<evidence type="ECO:0000313" key="2">
    <source>
        <dbReference type="Proteomes" id="UP000319143"/>
    </source>
</evidence>
<dbReference type="EMBL" id="SJPV01000014">
    <property type="protein sequence ID" value="TWU32049.1"/>
    <property type="molecule type" value="Genomic_DNA"/>
</dbReference>
<gene>
    <name evidence="1" type="ORF">Poly41_59370</name>
</gene>
<accession>A0A5C6DB00</accession>
<organism evidence="1 2">
    <name type="scientific">Novipirellula artificiosorum</name>
    <dbReference type="NCBI Taxonomy" id="2528016"/>
    <lineage>
        <taxon>Bacteria</taxon>
        <taxon>Pseudomonadati</taxon>
        <taxon>Planctomycetota</taxon>
        <taxon>Planctomycetia</taxon>
        <taxon>Pirellulales</taxon>
        <taxon>Pirellulaceae</taxon>
        <taxon>Novipirellula</taxon>
    </lineage>
</organism>
<name>A0A5C6DB00_9BACT</name>
<reference evidence="1 2" key="1">
    <citation type="submission" date="2019-02" db="EMBL/GenBank/DDBJ databases">
        <title>Deep-cultivation of Planctomycetes and their phenomic and genomic characterization uncovers novel biology.</title>
        <authorList>
            <person name="Wiegand S."/>
            <person name="Jogler M."/>
            <person name="Boedeker C."/>
            <person name="Pinto D."/>
            <person name="Vollmers J."/>
            <person name="Rivas-Marin E."/>
            <person name="Kohn T."/>
            <person name="Peeters S.H."/>
            <person name="Heuer A."/>
            <person name="Rast P."/>
            <person name="Oberbeckmann S."/>
            <person name="Bunk B."/>
            <person name="Jeske O."/>
            <person name="Meyerdierks A."/>
            <person name="Storesund J.E."/>
            <person name="Kallscheuer N."/>
            <person name="Luecker S."/>
            <person name="Lage O.M."/>
            <person name="Pohl T."/>
            <person name="Merkel B.J."/>
            <person name="Hornburger P."/>
            <person name="Mueller R.-W."/>
            <person name="Bruemmer F."/>
            <person name="Labrenz M."/>
            <person name="Spormann A.M."/>
            <person name="Op Den Camp H."/>
            <person name="Overmann J."/>
            <person name="Amann R."/>
            <person name="Jetten M.S.M."/>
            <person name="Mascher T."/>
            <person name="Medema M.H."/>
            <person name="Devos D.P."/>
            <person name="Kaster A.-K."/>
            <person name="Ovreas L."/>
            <person name="Rohde M."/>
            <person name="Galperin M.Y."/>
            <person name="Jogler C."/>
        </authorList>
    </citation>
    <scope>NUCLEOTIDE SEQUENCE [LARGE SCALE GENOMIC DNA]</scope>
    <source>
        <strain evidence="1 2">Poly41</strain>
    </source>
</reference>
<evidence type="ECO:0000313" key="1">
    <source>
        <dbReference type="EMBL" id="TWU32049.1"/>
    </source>
</evidence>
<dbReference type="AlphaFoldDB" id="A0A5C6DB00"/>